<evidence type="ECO:0000256" key="2">
    <source>
        <dbReference type="SAM" id="Phobius"/>
    </source>
</evidence>
<dbReference type="KEGG" id="trg:TRUGW13939_04125"/>
<feature type="transmembrane region" description="Helical" evidence="2">
    <location>
        <begin position="44"/>
        <end position="68"/>
    </location>
</feature>
<protein>
    <submittedName>
        <fullName evidence="3">Uncharacterized protein</fullName>
    </submittedName>
</protein>
<dbReference type="Proteomes" id="UP000509510">
    <property type="component" value="Chromosome II"/>
</dbReference>
<accession>A0A7H8QSQ4</accession>
<keyword evidence="2" id="KW-1133">Transmembrane helix</keyword>
<dbReference type="EMBL" id="CP055899">
    <property type="protein sequence ID" value="QKX57017.1"/>
    <property type="molecule type" value="Genomic_DNA"/>
</dbReference>
<dbReference type="OrthoDB" id="10450108at2759"/>
<feature type="compositionally biased region" description="Polar residues" evidence="1">
    <location>
        <begin position="7"/>
        <end position="17"/>
    </location>
</feature>
<name>A0A7H8QSQ4_TALRU</name>
<keyword evidence="2" id="KW-0472">Membrane</keyword>
<evidence type="ECO:0000313" key="3">
    <source>
        <dbReference type="EMBL" id="QKX57017.1"/>
    </source>
</evidence>
<proteinExistence type="predicted"/>
<dbReference type="RefSeq" id="XP_035343195.1">
    <property type="nucleotide sequence ID" value="XM_035487302.1"/>
</dbReference>
<sequence>MSPVTLRGTSTDRNNAQEPPHEQTIHLTQGYETPEQRQRRLEKYSLWAGIFLTLISFVTMIYMLNFLFKSRSVYKPEFSSPFPISSPPPYNVETLAPVSEVPQVDGESI</sequence>
<dbReference type="GeneID" id="55991627"/>
<dbReference type="AlphaFoldDB" id="A0A7H8QSQ4"/>
<evidence type="ECO:0000256" key="1">
    <source>
        <dbReference type="SAM" id="MobiDB-lite"/>
    </source>
</evidence>
<reference evidence="4" key="1">
    <citation type="submission" date="2020-06" db="EMBL/GenBank/DDBJ databases">
        <title>A chromosome-scale genome assembly of Talaromyces rugulosus W13939.</title>
        <authorList>
            <person name="Wang B."/>
            <person name="Guo L."/>
            <person name="Ye K."/>
            <person name="Wang L."/>
        </authorList>
    </citation>
    <scope>NUCLEOTIDE SEQUENCE [LARGE SCALE GENOMIC DNA]</scope>
    <source>
        <strain evidence="4">W13939</strain>
    </source>
</reference>
<evidence type="ECO:0000313" key="4">
    <source>
        <dbReference type="Proteomes" id="UP000509510"/>
    </source>
</evidence>
<keyword evidence="4" id="KW-1185">Reference proteome</keyword>
<organism evidence="3 4">
    <name type="scientific">Talaromyces rugulosus</name>
    <name type="common">Penicillium rugulosum</name>
    <dbReference type="NCBI Taxonomy" id="121627"/>
    <lineage>
        <taxon>Eukaryota</taxon>
        <taxon>Fungi</taxon>
        <taxon>Dikarya</taxon>
        <taxon>Ascomycota</taxon>
        <taxon>Pezizomycotina</taxon>
        <taxon>Eurotiomycetes</taxon>
        <taxon>Eurotiomycetidae</taxon>
        <taxon>Eurotiales</taxon>
        <taxon>Trichocomaceae</taxon>
        <taxon>Talaromyces</taxon>
        <taxon>Talaromyces sect. Islandici</taxon>
    </lineage>
</organism>
<gene>
    <name evidence="3" type="ORF">TRUGW13939_04125</name>
</gene>
<keyword evidence="2" id="KW-0812">Transmembrane</keyword>
<feature type="region of interest" description="Disordered" evidence="1">
    <location>
        <begin position="1"/>
        <end position="34"/>
    </location>
</feature>